<dbReference type="AlphaFoldDB" id="A0A8J2PVV7"/>
<evidence type="ECO:0000313" key="2">
    <source>
        <dbReference type="Proteomes" id="UP000708208"/>
    </source>
</evidence>
<reference evidence="1" key="1">
    <citation type="submission" date="2021-06" db="EMBL/GenBank/DDBJ databases">
        <authorList>
            <person name="Hodson N. C."/>
            <person name="Mongue J. A."/>
            <person name="Jaron S. K."/>
        </authorList>
    </citation>
    <scope>NUCLEOTIDE SEQUENCE</scope>
</reference>
<dbReference type="Proteomes" id="UP000708208">
    <property type="component" value="Unassembled WGS sequence"/>
</dbReference>
<accession>A0A8J2PVV7</accession>
<dbReference type="EMBL" id="CAJVCH010529983">
    <property type="protein sequence ID" value="CAG7823590.1"/>
    <property type="molecule type" value="Genomic_DNA"/>
</dbReference>
<feature type="non-terminal residue" evidence="1">
    <location>
        <position position="1"/>
    </location>
</feature>
<keyword evidence="2" id="KW-1185">Reference proteome</keyword>
<gene>
    <name evidence="1" type="ORF">AFUS01_LOCUS33797</name>
</gene>
<proteinExistence type="predicted"/>
<name>A0A8J2PVV7_9HEXA</name>
<sequence>MFTHFKEEGADVDDLTSDKVISITKAEYNPWSGQPYEFSCKISTYLLAREISWYLVSEHNSWKRLANANLTEDKKSAVMTSTVNIVFNSLPNAKKVSVVCTGYHYKSSHTFNSTVEVNVI</sequence>
<evidence type="ECO:0000313" key="1">
    <source>
        <dbReference type="EMBL" id="CAG7823590.1"/>
    </source>
</evidence>
<organism evidence="1 2">
    <name type="scientific">Allacma fusca</name>
    <dbReference type="NCBI Taxonomy" id="39272"/>
    <lineage>
        <taxon>Eukaryota</taxon>
        <taxon>Metazoa</taxon>
        <taxon>Ecdysozoa</taxon>
        <taxon>Arthropoda</taxon>
        <taxon>Hexapoda</taxon>
        <taxon>Collembola</taxon>
        <taxon>Symphypleona</taxon>
        <taxon>Sminthuridae</taxon>
        <taxon>Allacma</taxon>
    </lineage>
</organism>
<comment type="caution">
    <text evidence="1">The sequence shown here is derived from an EMBL/GenBank/DDBJ whole genome shotgun (WGS) entry which is preliminary data.</text>
</comment>
<protein>
    <submittedName>
        <fullName evidence="1">Uncharacterized protein</fullName>
    </submittedName>
</protein>